<sequence>MTIDSADEGRSVPRPRPHVTIEELARRKGVHPVGSLDDMARDVFASDDDLDEFLAFVHTDRQAGSRNRCDPSSWIPTPPPEPSRTGSPDR</sequence>
<evidence type="ECO:0000256" key="1">
    <source>
        <dbReference type="SAM" id="MobiDB-lite"/>
    </source>
</evidence>
<dbReference type="EMBL" id="BAAAJK010000048">
    <property type="protein sequence ID" value="GAA1399624.1"/>
    <property type="molecule type" value="Genomic_DNA"/>
</dbReference>
<accession>A0ABN1Y8V9</accession>
<dbReference type="Proteomes" id="UP001501414">
    <property type="component" value="Unassembled WGS sequence"/>
</dbReference>
<reference evidence="2 3" key="1">
    <citation type="journal article" date="2019" name="Int. J. Syst. Evol. Microbiol.">
        <title>The Global Catalogue of Microorganisms (GCM) 10K type strain sequencing project: providing services to taxonomists for standard genome sequencing and annotation.</title>
        <authorList>
            <consortium name="The Broad Institute Genomics Platform"/>
            <consortium name="The Broad Institute Genome Sequencing Center for Infectious Disease"/>
            <person name="Wu L."/>
            <person name="Ma J."/>
        </authorList>
    </citation>
    <scope>NUCLEOTIDE SEQUENCE [LARGE SCALE GENOMIC DNA]</scope>
    <source>
        <strain evidence="2 3">JCM 11896</strain>
    </source>
</reference>
<comment type="caution">
    <text evidence="2">The sequence shown here is derived from an EMBL/GenBank/DDBJ whole genome shotgun (WGS) entry which is preliminary data.</text>
</comment>
<evidence type="ECO:0000313" key="2">
    <source>
        <dbReference type="EMBL" id="GAA1399624.1"/>
    </source>
</evidence>
<feature type="region of interest" description="Disordered" evidence="1">
    <location>
        <begin position="1"/>
        <end position="25"/>
    </location>
</feature>
<protein>
    <submittedName>
        <fullName evidence="2">Uncharacterized protein</fullName>
    </submittedName>
</protein>
<gene>
    <name evidence="2" type="ORF">GCM10009613_55470</name>
</gene>
<name>A0ABN1Y8V9_9PSEU</name>
<proteinExistence type="predicted"/>
<feature type="region of interest" description="Disordered" evidence="1">
    <location>
        <begin position="61"/>
        <end position="90"/>
    </location>
</feature>
<keyword evidence="3" id="KW-1185">Reference proteome</keyword>
<dbReference type="RefSeq" id="WP_344027847.1">
    <property type="nucleotide sequence ID" value="NZ_BAAAJK010000048.1"/>
</dbReference>
<evidence type="ECO:0000313" key="3">
    <source>
        <dbReference type="Proteomes" id="UP001501414"/>
    </source>
</evidence>
<organism evidence="2 3">
    <name type="scientific">Pseudonocardia kongjuensis</name>
    <dbReference type="NCBI Taxonomy" id="102227"/>
    <lineage>
        <taxon>Bacteria</taxon>
        <taxon>Bacillati</taxon>
        <taxon>Actinomycetota</taxon>
        <taxon>Actinomycetes</taxon>
        <taxon>Pseudonocardiales</taxon>
        <taxon>Pseudonocardiaceae</taxon>
        <taxon>Pseudonocardia</taxon>
    </lineage>
</organism>